<comment type="caution">
    <text evidence="3">The sequence shown here is derived from an EMBL/GenBank/DDBJ whole genome shotgun (WGS) entry which is preliminary data.</text>
</comment>
<reference evidence="3" key="2">
    <citation type="submission" date="2023-05" db="EMBL/GenBank/DDBJ databases">
        <authorList>
            <person name="Fouks B."/>
        </authorList>
    </citation>
    <scope>NUCLEOTIDE SEQUENCE</scope>
    <source>
        <strain evidence="3">Stay&amp;Tobe</strain>
        <tissue evidence="3">Testes</tissue>
    </source>
</reference>
<sequence>MAEGDKGQVGYVRSTLRADQVYNLCIRNHTVYIRGHGNWGGVRASDVPLSESHKMSAVTVVVLCLVSMLQTASPCIDENNNSVDWYVIYKLPRVKSSNNSLIKQGVAYSYITSHNVSQGWVLSTYSINDSNSMPGRTLQPLYNKTDDLLWIEYNDQPPNASVTLAYGHTKGVVLAHKHGGLWLVHSVPHYPPTTGYSYPHTGTHYGQSFLCISLNASQLDLVGVQLTYNKPKIYNSGVAAGLVDQFPHLVAAIRNTTVKSAPWYNMQPITSQNGTVFYSFAKAAKFNKELYFDWVAPMLETTLLVESWQNGEGKLASSCNRTYMVENVATLSMKTAGVHFKSTLDHSKWAVSDVANKDWVCVGDINRMESQETRGGGTVCINHYKLWPAYRQLIQSVQPCPAQHRNN</sequence>
<accession>A0AAD7Z519</accession>
<reference evidence="3" key="1">
    <citation type="journal article" date="2023" name="IScience">
        <title>Live-bearing cockroach genome reveals convergent evolutionary mechanisms linked to viviparity in insects and beyond.</title>
        <authorList>
            <person name="Fouks B."/>
            <person name="Harrison M.C."/>
            <person name="Mikhailova A.A."/>
            <person name="Marchal E."/>
            <person name="English S."/>
            <person name="Carruthers M."/>
            <person name="Jennings E.C."/>
            <person name="Chiamaka E.L."/>
            <person name="Frigard R.A."/>
            <person name="Pippel M."/>
            <person name="Attardo G.M."/>
            <person name="Benoit J.B."/>
            <person name="Bornberg-Bauer E."/>
            <person name="Tobe S.S."/>
        </authorList>
    </citation>
    <scope>NUCLEOTIDE SEQUENCE</scope>
    <source>
        <strain evidence="3">Stay&amp;Tobe</strain>
    </source>
</reference>
<gene>
    <name evidence="3" type="ORF">L9F63_008555</name>
</gene>
<proteinExistence type="inferred from homology"/>
<dbReference type="PANTHER" id="PTHR10858">
    <property type="entry name" value="DEOXYRIBONUCLEASE II"/>
    <property type="match status" value="1"/>
</dbReference>
<name>A0AAD7Z519_DIPPU</name>
<organism evidence="3 4">
    <name type="scientific">Diploptera punctata</name>
    <name type="common">Pacific beetle cockroach</name>
    <dbReference type="NCBI Taxonomy" id="6984"/>
    <lineage>
        <taxon>Eukaryota</taxon>
        <taxon>Metazoa</taxon>
        <taxon>Ecdysozoa</taxon>
        <taxon>Arthropoda</taxon>
        <taxon>Hexapoda</taxon>
        <taxon>Insecta</taxon>
        <taxon>Pterygota</taxon>
        <taxon>Neoptera</taxon>
        <taxon>Polyneoptera</taxon>
        <taxon>Dictyoptera</taxon>
        <taxon>Blattodea</taxon>
        <taxon>Blaberoidea</taxon>
        <taxon>Blaberidae</taxon>
        <taxon>Diplopterinae</taxon>
        <taxon>Diploptera</taxon>
    </lineage>
</organism>
<dbReference type="CDD" id="cd09121">
    <property type="entry name" value="PLDc_DNaseII_2"/>
    <property type="match status" value="1"/>
</dbReference>
<evidence type="ECO:0000313" key="3">
    <source>
        <dbReference type="EMBL" id="KAJ9574029.1"/>
    </source>
</evidence>
<dbReference type="Pfam" id="PF03265">
    <property type="entry name" value="DNase_II"/>
    <property type="match status" value="1"/>
</dbReference>
<keyword evidence="2" id="KW-0378">Hydrolase</keyword>
<dbReference type="PANTHER" id="PTHR10858:SF23">
    <property type="entry name" value="DEOXYRIBONUCLEASE II"/>
    <property type="match status" value="1"/>
</dbReference>
<keyword evidence="4" id="KW-1185">Reference proteome</keyword>
<evidence type="ECO:0000256" key="1">
    <source>
        <dbReference type="ARBA" id="ARBA00007527"/>
    </source>
</evidence>
<evidence type="ECO:0000256" key="2">
    <source>
        <dbReference type="ARBA" id="ARBA00022801"/>
    </source>
</evidence>
<dbReference type="EMBL" id="JASPKZ010010657">
    <property type="protein sequence ID" value="KAJ9574029.1"/>
    <property type="molecule type" value="Genomic_DNA"/>
</dbReference>
<comment type="similarity">
    <text evidence="1">Belongs to the DNase II family.</text>
</comment>
<dbReference type="AlphaFoldDB" id="A0AAD7Z519"/>
<protein>
    <submittedName>
        <fullName evidence="3">Uncharacterized protein</fullName>
    </submittedName>
</protein>
<dbReference type="GO" id="GO:0004531">
    <property type="term" value="F:deoxyribonuclease II activity"/>
    <property type="evidence" value="ECO:0007669"/>
    <property type="project" value="InterPro"/>
</dbReference>
<dbReference type="GO" id="GO:0006309">
    <property type="term" value="P:apoptotic DNA fragmentation"/>
    <property type="evidence" value="ECO:0007669"/>
    <property type="project" value="TreeGrafter"/>
</dbReference>
<dbReference type="Proteomes" id="UP001233999">
    <property type="component" value="Unassembled WGS sequence"/>
</dbReference>
<dbReference type="CDD" id="cd09120">
    <property type="entry name" value="PLDc_DNaseII_1"/>
    <property type="match status" value="1"/>
</dbReference>
<evidence type="ECO:0000313" key="4">
    <source>
        <dbReference type="Proteomes" id="UP001233999"/>
    </source>
</evidence>
<dbReference type="InterPro" id="IPR004947">
    <property type="entry name" value="DNase_II"/>
</dbReference>